<feature type="domain" description="DUF4219" evidence="2">
    <location>
        <begin position="18"/>
        <end position="42"/>
    </location>
</feature>
<dbReference type="Proteomes" id="UP001358586">
    <property type="component" value="Chromosome 13"/>
</dbReference>
<feature type="region of interest" description="Disordered" evidence="1">
    <location>
        <begin position="61"/>
        <end position="84"/>
    </location>
</feature>
<dbReference type="EMBL" id="JARKNE010000013">
    <property type="protein sequence ID" value="KAK5770286.1"/>
    <property type="molecule type" value="Genomic_DNA"/>
</dbReference>
<dbReference type="Pfam" id="PF13961">
    <property type="entry name" value="DUF4219"/>
    <property type="match status" value="1"/>
</dbReference>
<proteinExistence type="predicted"/>
<reference evidence="3 4" key="1">
    <citation type="submission" date="2023-03" db="EMBL/GenBank/DDBJ databases">
        <title>WGS of Gossypium arboreum.</title>
        <authorList>
            <person name="Yu D."/>
        </authorList>
    </citation>
    <scope>NUCLEOTIDE SEQUENCE [LARGE SCALE GENOMIC DNA]</scope>
    <source>
        <tissue evidence="3">Leaf</tissue>
    </source>
</reference>
<feature type="compositionally biased region" description="Basic and acidic residues" evidence="1">
    <location>
        <begin position="61"/>
        <end position="71"/>
    </location>
</feature>
<sequence>MESGSSNLSILAPPVFYGENYQAWAMRMQSYMEGCDYWEAIEEDFEVTSLSDKLSSFAHEISEEHAEEPRKKNLSQEIKRNVQL</sequence>
<evidence type="ECO:0000259" key="2">
    <source>
        <dbReference type="Pfam" id="PF13961"/>
    </source>
</evidence>
<comment type="caution">
    <text evidence="3">The sequence shown here is derived from an EMBL/GenBank/DDBJ whole genome shotgun (WGS) entry which is preliminary data.</text>
</comment>
<dbReference type="InterPro" id="IPR025314">
    <property type="entry name" value="DUF4219"/>
</dbReference>
<evidence type="ECO:0000256" key="1">
    <source>
        <dbReference type="SAM" id="MobiDB-lite"/>
    </source>
</evidence>
<accession>A0ABR0MAL9</accession>
<evidence type="ECO:0000313" key="3">
    <source>
        <dbReference type="EMBL" id="KAK5770286.1"/>
    </source>
</evidence>
<protein>
    <recommendedName>
        <fullName evidence="2">DUF4219 domain-containing protein</fullName>
    </recommendedName>
</protein>
<evidence type="ECO:0000313" key="4">
    <source>
        <dbReference type="Proteomes" id="UP001358586"/>
    </source>
</evidence>
<organism evidence="3 4">
    <name type="scientific">Gossypium arboreum</name>
    <name type="common">Tree cotton</name>
    <name type="synonym">Gossypium nanking</name>
    <dbReference type="NCBI Taxonomy" id="29729"/>
    <lineage>
        <taxon>Eukaryota</taxon>
        <taxon>Viridiplantae</taxon>
        <taxon>Streptophyta</taxon>
        <taxon>Embryophyta</taxon>
        <taxon>Tracheophyta</taxon>
        <taxon>Spermatophyta</taxon>
        <taxon>Magnoliopsida</taxon>
        <taxon>eudicotyledons</taxon>
        <taxon>Gunneridae</taxon>
        <taxon>Pentapetalae</taxon>
        <taxon>rosids</taxon>
        <taxon>malvids</taxon>
        <taxon>Malvales</taxon>
        <taxon>Malvaceae</taxon>
        <taxon>Malvoideae</taxon>
        <taxon>Gossypium</taxon>
    </lineage>
</organism>
<keyword evidence="4" id="KW-1185">Reference proteome</keyword>
<name>A0ABR0MAL9_GOSAR</name>
<gene>
    <name evidence="3" type="ORF">PVK06_046436</name>
</gene>